<organism evidence="2">
    <name type="scientific">Heligmosomoides polygyrus</name>
    <name type="common">Parasitic roundworm</name>
    <dbReference type="NCBI Taxonomy" id="6339"/>
    <lineage>
        <taxon>Eukaryota</taxon>
        <taxon>Metazoa</taxon>
        <taxon>Ecdysozoa</taxon>
        <taxon>Nematoda</taxon>
        <taxon>Chromadorea</taxon>
        <taxon>Rhabditida</taxon>
        <taxon>Rhabditina</taxon>
        <taxon>Rhabditomorpha</taxon>
        <taxon>Strongyloidea</taxon>
        <taxon>Heligmosomidae</taxon>
        <taxon>Heligmosomoides</taxon>
    </lineage>
</organism>
<evidence type="ECO:0000256" key="1">
    <source>
        <dbReference type="SAM" id="SignalP"/>
    </source>
</evidence>
<dbReference type="EMBL" id="UZAH01028268">
    <property type="protein sequence ID" value="VDO98971.1"/>
    <property type="molecule type" value="Genomic_DNA"/>
</dbReference>
<reference evidence="4" key="2">
    <citation type="submission" date="2019-09" db="UniProtKB">
        <authorList>
            <consortium name="WormBaseParasite"/>
        </authorList>
    </citation>
    <scope>IDENTIFICATION</scope>
</reference>
<dbReference type="AlphaFoldDB" id="A0A3P7ZEY0"/>
<dbReference type="WBParaSite" id="HPBE_0001423701-mRNA-1">
    <property type="protein sequence ID" value="HPBE_0001423701-mRNA-1"/>
    <property type="gene ID" value="HPBE_0001423701"/>
</dbReference>
<evidence type="ECO:0000313" key="2">
    <source>
        <dbReference type="EMBL" id="VDO98971.1"/>
    </source>
</evidence>
<protein>
    <submittedName>
        <fullName evidence="4">DUF3575 domain-containing protein</fullName>
    </submittedName>
</protein>
<gene>
    <name evidence="2" type="ORF">HPBE_LOCUS14238</name>
</gene>
<keyword evidence="3" id="KW-1185">Reference proteome</keyword>
<feature type="chain" id="PRO_5044596565" evidence="1">
    <location>
        <begin position="21"/>
        <end position="255"/>
    </location>
</feature>
<evidence type="ECO:0000313" key="3">
    <source>
        <dbReference type="Proteomes" id="UP000050761"/>
    </source>
</evidence>
<feature type="signal peptide" evidence="1">
    <location>
        <begin position="1"/>
        <end position="20"/>
    </location>
</feature>
<accession>A0A3P7ZEY0</accession>
<sequence>MTAAIRVIALLCCIVALTDSYRCKITVRVTSKTDKKFKALVVIPALGIQSLPMIFQGKETKKVQVNGEECGKKAWVVKTFKWKHNEWRPARNTTAKYQGNGWISAHLFDCTVLPAITYGSETWAIGKQDEHAISAKQRGIDWTMQGKGLKHVTPFVTLERGGSTGALWHATGTTGDAAGVRSSSSMIIRTTGRTGDDIGINIGNEYDFVARLALDSAKGEQRFKTIETRLPSFRDIMELRGAAQTSSNCYQLTPE</sequence>
<proteinExistence type="predicted"/>
<name>A0A3P7ZEY0_HELPZ</name>
<reference evidence="2 3" key="1">
    <citation type="submission" date="2018-11" db="EMBL/GenBank/DDBJ databases">
        <authorList>
            <consortium name="Pathogen Informatics"/>
        </authorList>
    </citation>
    <scope>NUCLEOTIDE SEQUENCE [LARGE SCALE GENOMIC DNA]</scope>
</reference>
<keyword evidence="1" id="KW-0732">Signal</keyword>
<dbReference type="OrthoDB" id="5786419at2759"/>
<dbReference type="Proteomes" id="UP000050761">
    <property type="component" value="Unassembled WGS sequence"/>
</dbReference>
<evidence type="ECO:0000313" key="4">
    <source>
        <dbReference type="WBParaSite" id="HPBE_0001423701-mRNA-1"/>
    </source>
</evidence>